<evidence type="ECO:0000259" key="9">
    <source>
        <dbReference type="Pfam" id="PF09302"/>
    </source>
</evidence>
<feature type="domain" description="XLF-like N-terminal" evidence="9">
    <location>
        <begin position="15"/>
        <end position="133"/>
    </location>
</feature>
<keyword evidence="4" id="KW-0234">DNA repair</keyword>
<dbReference type="PANTHER" id="PTHR32235">
    <property type="entry name" value="NON-HOMOLOGOUS END-JOINING FACTOR 1"/>
    <property type="match status" value="1"/>
</dbReference>
<sequence>MASVGVSEGLLLEQSWVPVCLGGVQLLAKSCFADTAYRLLLSDLQCVWEEEMDTAAIDGRAQALNRRLTAPVSAFFSHLCSVACPRLAGGGEGEFEESADVAEFSLQRSQGRLDIRLKSELAGMPFYWEFRCTPAPVKVVCSHLVQPLLAVSRVLQRQVGELGALLTRKDAEIQEYKESGAVLSRARLKTEVFEEQSYRESFITQVLPEVCSAQDQLGFDADLQELYAAVTAQRSSHKRKSSDSQAPGDHFPQKKSTLDEAPNSSTAPGAELAAALDQTQSSSAGPEPGPGSAGPEGPHSEQTAPLNNVQSDRPSSRPRKKKAVGLFR</sequence>
<evidence type="ECO:0000256" key="3">
    <source>
        <dbReference type="ARBA" id="ARBA00023125"/>
    </source>
</evidence>
<dbReference type="GO" id="GO:0045027">
    <property type="term" value="F:DNA end binding"/>
    <property type="evidence" value="ECO:0007669"/>
    <property type="project" value="TreeGrafter"/>
</dbReference>
<dbReference type="Pfam" id="PF09302">
    <property type="entry name" value="XLF"/>
    <property type="match status" value="1"/>
</dbReference>
<comment type="subcellular location">
    <subcellularLocation>
        <location evidence="1">Nucleus</location>
    </subcellularLocation>
</comment>
<name>A0A9D3LPB9_ANGAN</name>
<comment type="similarity">
    <text evidence="6">Belongs to the XRCC4-XLF family. XLF subfamily.</text>
</comment>
<accession>A0A9D3LPB9</accession>
<proteinExistence type="inferred from homology"/>
<evidence type="ECO:0000256" key="4">
    <source>
        <dbReference type="ARBA" id="ARBA00023204"/>
    </source>
</evidence>
<dbReference type="FunFam" id="1.10.287.450:FF:000003">
    <property type="entry name" value="Non-homologous end-joining factor 1"/>
    <property type="match status" value="1"/>
</dbReference>
<dbReference type="CDD" id="cd22285">
    <property type="entry name" value="HD_XLF_N"/>
    <property type="match status" value="1"/>
</dbReference>
<evidence type="ECO:0000256" key="2">
    <source>
        <dbReference type="ARBA" id="ARBA00022763"/>
    </source>
</evidence>
<feature type="compositionally biased region" description="Polar residues" evidence="8">
    <location>
        <begin position="302"/>
        <end position="313"/>
    </location>
</feature>
<dbReference type="GO" id="GO:0006303">
    <property type="term" value="P:double-strand break repair via nonhomologous end joining"/>
    <property type="evidence" value="ECO:0007669"/>
    <property type="project" value="UniProtKB-ARBA"/>
</dbReference>
<reference evidence="11" key="1">
    <citation type="submission" date="2021-01" db="EMBL/GenBank/DDBJ databases">
        <title>A chromosome-scale assembly of European eel, Anguilla anguilla.</title>
        <authorList>
            <person name="Henkel C."/>
            <person name="Jong-Raadsen S.A."/>
            <person name="Dufour S."/>
            <person name="Weltzien F.-A."/>
            <person name="Palstra A.P."/>
            <person name="Pelster B."/>
            <person name="Spaink H.P."/>
            <person name="Van Den Thillart G.E."/>
            <person name="Jansen H."/>
            <person name="Zahm M."/>
            <person name="Klopp C."/>
            <person name="Cedric C."/>
            <person name="Louis A."/>
            <person name="Berthelot C."/>
            <person name="Parey E."/>
            <person name="Roest Crollius H."/>
            <person name="Montfort J."/>
            <person name="Robinson-Rechavi M."/>
            <person name="Bucao C."/>
            <person name="Bouchez O."/>
            <person name="Gislard M."/>
            <person name="Lluch J."/>
            <person name="Milhes M."/>
            <person name="Lampietro C."/>
            <person name="Lopez Roques C."/>
            <person name="Donnadieu C."/>
            <person name="Braasch I."/>
            <person name="Desvignes T."/>
            <person name="Postlethwait J."/>
            <person name="Bobe J."/>
            <person name="Guiguen Y."/>
            <person name="Dirks R."/>
        </authorList>
    </citation>
    <scope>NUCLEOTIDE SEQUENCE</scope>
    <source>
        <strain evidence="11">Tag_6206</strain>
        <tissue evidence="11">Liver</tissue>
    </source>
</reference>
<feature type="region of interest" description="Disordered" evidence="8">
    <location>
        <begin position="233"/>
        <end position="328"/>
    </location>
</feature>
<dbReference type="AlphaFoldDB" id="A0A9D3LPB9"/>
<dbReference type="EMBL" id="JAFIRN010000016">
    <property type="protein sequence ID" value="KAG5833932.1"/>
    <property type="molecule type" value="Genomic_DNA"/>
</dbReference>
<evidence type="ECO:0000256" key="7">
    <source>
        <dbReference type="ARBA" id="ARBA00044529"/>
    </source>
</evidence>
<organism evidence="11 12">
    <name type="scientific">Anguilla anguilla</name>
    <name type="common">European freshwater eel</name>
    <name type="synonym">Muraena anguilla</name>
    <dbReference type="NCBI Taxonomy" id="7936"/>
    <lineage>
        <taxon>Eukaryota</taxon>
        <taxon>Metazoa</taxon>
        <taxon>Chordata</taxon>
        <taxon>Craniata</taxon>
        <taxon>Vertebrata</taxon>
        <taxon>Euteleostomi</taxon>
        <taxon>Actinopterygii</taxon>
        <taxon>Neopterygii</taxon>
        <taxon>Teleostei</taxon>
        <taxon>Anguilliformes</taxon>
        <taxon>Anguillidae</taxon>
        <taxon>Anguilla</taxon>
    </lineage>
</organism>
<comment type="caution">
    <text evidence="11">The sequence shown here is derived from an EMBL/GenBank/DDBJ whole genome shotgun (WGS) entry which is preliminary data.</text>
</comment>
<dbReference type="FunFam" id="2.170.210.10:FF:000001">
    <property type="entry name" value="Non-homologous end-joining factor 1"/>
    <property type="match status" value="1"/>
</dbReference>
<gene>
    <name evidence="11" type="ORF">ANANG_G00281150</name>
</gene>
<evidence type="ECO:0000256" key="5">
    <source>
        <dbReference type="ARBA" id="ARBA00023242"/>
    </source>
</evidence>
<dbReference type="Pfam" id="PF21928">
    <property type="entry name" value="XLF_CC"/>
    <property type="match status" value="1"/>
</dbReference>
<feature type="compositionally biased region" description="Basic residues" evidence="8">
    <location>
        <begin position="316"/>
        <end position="328"/>
    </location>
</feature>
<dbReference type="InterPro" id="IPR052287">
    <property type="entry name" value="NHEJ_factor"/>
</dbReference>
<evidence type="ECO:0000313" key="11">
    <source>
        <dbReference type="EMBL" id="KAG5833932.1"/>
    </source>
</evidence>
<keyword evidence="2" id="KW-0227">DNA damage</keyword>
<evidence type="ECO:0000313" key="12">
    <source>
        <dbReference type="Proteomes" id="UP001044222"/>
    </source>
</evidence>
<dbReference type="InterPro" id="IPR015381">
    <property type="entry name" value="XLF-like_N"/>
</dbReference>
<evidence type="ECO:0000256" key="6">
    <source>
        <dbReference type="ARBA" id="ARBA00025747"/>
    </source>
</evidence>
<dbReference type="Gene3D" id="2.170.210.10">
    <property type="entry name" value="DNA double-strand break repair and VJ recombination XRCC4, N-terminal"/>
    <property type="match status" value="1"/>
</dbReference>
<keyword evidence="3" id="KW-0238">DNA-binding</keyword>
<dbReference type="InterPro" id="IPR053829">
    <property type="entry name" value="XLF-like_CC"/>
</dbReference>
<dbReference type="Gene3D" id="1.10.287.450">
    <property type="entry name" value="Helix hairpin bin"/>
    <property type="match status" value="1"/>
</dbReference>
<protein>
    <recommendedName>
        <fullName evidence="7">Non-homologous end-joining factor 1</fullName>
    </recommendedName>
</protein>
<evidence type="ECO:0000259" key="10">
    <source>
        <dbReference type="Pfam" id="PF21928"/>
    </source>
</evidence>
<feature type="domain" description="XLF-like coiled-coil region" evidence="10">
    <location>
        <begin position="136"/>
        <end position="184"/>
    </location>
</feature>
<dbReference type="InterPro" id="IPR038051">
    <property type="entry name" value="XRCC4-like_N_sf"/>
</dbReference>
<dbReference type="Proteomes" id="UP001044222">
    <property type="component" value="Chromosome 16"/>
</dbReference>
<keyword evidence="5" id="KW-0539">Nucleus</keyword>
<dbReference type="GO" id="GO:0032807">
    <property type="term" value="C:DNA ligase IV complex"/>
    <property type="evidence" value="ECO:0007669"/>
    <property type="project" value="TreeGrafter"/>
</dbReference>
<keyword evidence="12" id="KW-1185">Reference proteome</keyword>
<dbReference type="PANTHER" id="PTHR32235:SF1">
    <property type="entry name" value="NON-HOMOLOGOUS END-JOINING FACTOR 1"/>
    <property type="match status" value="1"/>
</dbReference>
<evidence type="ECO:0000256" key="8">
    <source>
        <dbReference type="SAM" id="MobiDB-lite"/>
    </source>
</evidence>
<evidence type="ECO:0000256" key="1">
    <source>
        <dbReference type="ARBA" id="ARBA00004123"/>
    </source>
</evidence>